<dbReference type="PROSITE" id="PS50293">
    <property type="entry name" value="TPR_REGION"/>
    <property type="match status" value="1"/>
</dbReference>
<feature type="compositionally biased region" description="Basic and acidic residues" evidence="2">
    <location>
        <begin position="157"/>
        <end position="203"/>
    </location>
</feature>
<feature type="repeat" description="TPR" evidence="1">
    <location>
        <begin position="107"/>
        <end position="140"/>
    </location>
</feature>
<evidence type="ECO:0000313" key="4">
    <source>
        <dbReference type="EMBL" id="MFD2517246.1"/>
    </source>
</evidence>
<dbReference type="EMBL" id="JBHULT010000006">
    <property type="protein sequence ID" value="MFD2517246.1"/>
    <property type="molecule type" value="Genomic_DNA"/>
</dbReference>
<evidence type="ECO:0000256" key="2">
    <source>
        <dbReference type="SAM" id="MobiDB-lite"/>
    </source>
</evidence>
<reference evidence="5" key="1">
    <citation type="journal article" date="2019" name="Int. J. Syst. Evol. Microbiol.">
        <title>The Global Catalogue of Microorganisms (GCM) 10K type strain sequencing project: providing services to taxonomists for standard genome sequencing and annotation.</title>
        <authorList>
            <consortium name="The Broad Institute Genomics Platform"/>
            <consortium name="The Broad Institute Genome Sequencing Center for Infectious Disease"/>
            <person name="Wu L."/>
            <person name="Ma J."/>
        </authorList>
    </citation>
    <scope>NUCLEOTIDE SEQUENCE [LARGE SCALE GENOMIC DNA]</scope>
    <source>
        <strain evidence="5">KCTC 42585</strain>
    </source>
</reference>
<feature type="region of interest" description="Disordered" evidence="2">
    <location>
        <begin position="157"/>
        <end position="294"/>
    </location>
</feature>
<name>A0ABW5IUZ7_9FLAO</name>
<feature type="compositionally biased region" description="Basic and acidic residues" evidence="2">
    <location>
        <begin position="269"/>
        <end position="294"/>
    </location>
</feature>
<dbReference type="InterPro" id="IPR011990">
    <property type="entry name" value="TPR-like_helical_dom_sf"/>
</dbReference>
<dbReference type="SUPFAM" id="SSF48452">
    <property type="entry name" value="TPR-like"/>
    <property type="match status" value="1"/>
</dbReference>
<accession>A0ABW5IUZ7</accession>
<proteinExistence type="predicted"/>
<dbReference type="Pfam" id="PF13432">
    <property type="entry name" value="TPR_16"/>
    <property type="match status" value="1"/>
</dbReference>
<gene>
    <name evidence="4" type="ORF">ACFSTG_05015</name>
</gene>
<keyword evidence="1" id="KW-0802">TPR repeat</keyword>
<dbReference type="InterPro" id="IPR019734">
    <property type="entry name" value="TPR_rpt"/>
</dbReference>
<dbReference type="Gene3D" id="1.25.40.10">
    <property type="entry name" value="Tetratricopeptide repeat domain"/>
    <property type="match status" value="1"/>
</dbReference>
<evidence type="ECO:0000256" key="3">
    <source>
        <dbReference type="SAM" id="SignalP"/>
    </source>
</evidence>
<comment type="caution">
    <text evidence="4">The sequence shown here is derived from an EMBL/GenBank/DDBJ whole genome shotgun (WGS) entry which is preliminary data.</text>
</comment>
<dbReference type="Pfam" id="PF00515">
    <property type="entry name" value="TPR_1"/>
    <property type="match status" value="1"/>
</dbReference>
<feature type="signal peptide" evidence="3">
    <location>
        <begin position="1"/>
        <end position="19"/>
    </location>
</feature>
<feature type="chain" id="PRO_5045458610" evidence="3">
    <location>
        <begin position="20"/>
        <end position="294"/>
    </location>
</feature>
<dbReference type="Proteomes" id="UP001597468">
    <property type="component" value="Unassembled WGS sequence"/>
</dbReference>
<protein>
    <submittedName>
        <fullName evidence="4">Tetratricopeptide repeat protein</fullName>
    </submittedName>
</protein>
<keyword evidence="5" id="KW-1185">Reference proteome</keyword>
<dbReference type="RefSeq" id="WP_380749085.1">
    <property type="nucleotide sequence ID" value="NZ_JBHULT010000006.1"/>
</dbReference>
<evidence type="ECO:0000313" key="5">
    <source>
        <dbReference type="Proteomes" id="UP001597468"/>
    </source>
</evidence>
<keyword evidence="3" id="KW-0732">Signal</keyword>
<dbReference type="SMART" id="SM00028">
    <property type="entry name" value="TPR"/>
    <property type="match status" value="3"/>
</dbReference>
<feature type="compositionally biased region" description="Basic and acidic residues" evidence="2">
    <location>
        <begin position="210"/>
        <end position="235"/>
    </location>
</feature>
<organism evidence="4 5">
    <name type="scientific">Salinimicrobium flavum</name>
    <dbReference type="NCBI Taxonomy" id="1737065"/>
    <lineage>
        <taxon>Bacteria</taxon>
        <taxon>Pseudomonadati</taxon>
        <taxon>Bacteroidota</taxon>
        <taxon>Flavobacteriia</taxon>
        <taxon>Flavobacteriales</taxon>
        <taxon>Flavobacteriaceae</taxon>
        <taxon>Salinimicrobium</taxon>
    </lineage>
</organism>
<feature type="repeat" description="TPR" evidence="1">
    <location>
        <begin position="36"/>
        <end position="69"/>
    </location>
</feature>
<evidence type="ECO:0000256" key="1">
    <source>
        <dbReference type="PROSITE-ProRule" id="PRU00339"/>
    </source>
</evidence>
<dbReference type="PROSITE" id="PS50005">
    <property type="entry name" value="TPR"/>
    <property type="match status" value="2"/>
</dbReference>
<sequence>MKKRTVLFLFTFLSIFPMLQISLSAQEDPEKAAKAAKKYMQEAEAALAENDMATAEAYYRQAIAKDPENAEARYNLGNLYYNNEITGEAVQRHSQSAKVAEEKPLKHNSFHNQGNAFMKQKKYKEAVEAYKNALRNDPGDEETRYNYALAKKMLEEEKKGGGEDDNQQDKDQQDQDQEQKQDQKDQQGDEGEKEKNDEGKPQDDSEGGEEDKQDKKEGEDKKDDEGKPQDQDKQQPQEGSEEEQQKQPQPRPGQLSPQQVKNLLEAMGNEEKKVQEKVNAEKVKGAKTKTEKDW</sequence>